<feature type="compositionally biased region" description="Low complexity" evidence="4">
    <location>
        <begin position="956"/>
        <end position="969"/>
    </location>
</feature>
<dbReference type="InterPro" id="IPR036736">
    <property type="entry name" value="ACP-like_sf"/>
</dbReference>
<dbReference type="GO" id="GO:0044550">
    <property type="term" value="P:secondary metabolite biosynthetic process"/>
    <property type="evidence" value="ECO:0007669"/>
    <property type="project" value="TreeGrafter"/>
</dbReference>
<dbReference type="Gene3D" id="3.40.50.720">
    <property type="entry name" value="NAD(P)-binding Rossmann-like Domain"/>
    <property type="match status" value="2"/>
</dbReference>
<feature type="region of interest" description="Disordered" evidence="4">
    <location>
        <begin position="286"/>
        <end position="305"/>
    </location>
</feature>
<dbReference type="GO" id="GO:0006633">
    <property type="term" value="P:fatty acid biosynthetic process"/>
    <property type="evidence" value="ECO:0007669"/>
    <property type="project" value="TreeGrafter"/>
</dbReference>
<sequence>MIRETGLMGGLEGWWLGAEEGRRMGPGICPREWDIVLEKNGFSGVDCIAHDHLDVARHSCSVFASQAVDDRLQVLRDPLFSMALIPQSPILILGGKTLAVSKLARRAAKMLRLWSPEIRTCDSIDDLDSSEMLPGTFVLCLSDLDKPFFAEPPTPERLDKLQGMLGAARNILWVTCGRMLDDPYVNMMVGIGRALAVELPHVNMHYLDFDRPEAWDADVIVRHVLRMAVTLASSTDTQGMLWAQEPETLIRGNEMLVPRIVPDDAANETLNAKRRRISKLVDSTERVDMVSDGSESSQPQLVTGGGGGALSIPEGHVAPASAGAVFALSATDSSTVVAHANSLLECSDAQADNAETLVATASALIASQVLPSFPQHGTTLVCGATASMADAISAAAAEAGRKVLFVTVDSAGKGGRDGWIVVHARASARVVQRLIPRDTLLVLNLSKDGLGNVLACLPKLCIVQAFDPGCLPCQPAAEAAAALARAYDTCKTRTSKRTSTASVTVLNITKASQELLAQRDRLSPVLDWERHEPVSAVVRPLEASSIFSVDKTYFLVGMAGELGQSLCRFMIRGGARYIVLASRNPAQDPHWLTDLRSTGADVRIVKMDVTDQTQVRETVAMLRQTMPEMGGVANAALVFEAGIFVNFSADNVARQLKPKVDGTLHLDKAFATDNLEFFLTFGSLATVCGNPGQAMYHVGNMFMSSLVERRRRRGQAASILNFGLLVDVGYVARMDRADGTDIEGTLRSLLLTPLSEAELHHLVLQGIMSGRPGSASREVIMGMAPYIDDGKAAARPPWVDKAFFSHMIHAPVATAKGQASTQTSPSLTLQHLRDNLDRASTIEQVTEGVKELLYKKIEHMIKVPGASIDANAPLADLGLDSLHGIDIRKWLLEELKINIPLLRILGREPLSSLCGSIAQSFMESRGGSSDQPEAPVPAAEPTSTANTAAPEIQVFSDSSLDGSKMSSPDISVGRARDSEGESSLTSPGTPTSSMDEPLWTDSSSFGRDVRTIHAVEHGCSRDIEQIAAA</sequence>
<dbReference type="OrthoDB" id="329835at2759"/>
<dbReference type="InterPro" id="IPR036291">
    <property type="entry name" value="NAD(P)-bd_dom_sf"/>
</dbReference>
<accession>A0A8H4PWW2</accession>
<dbReference type="SUPFAM" id="SSF47336">
    <property type="entry name" value="ACP-like"/>
    <property type="match status" value="1"/>
</dbReference>
<feature type="compositionally biased region" description="Low complexity" evidence="4">
    <location>
        <begin position="982"/>
        <end position="993"/>
    </location>
</feature>
<dbReference type="InterPro" id="IPR050091">
    <property type="entry name" value="PKS_NRPS_Biosynth_Enz"/>
</dbReference>
<evidence type="ECO:0000256" key="2">
    <source>
        <dbReference type="ARBA" id="ARBA00022553"/>
    </source>
</evidence>
<dbReference type="Pfam" id="PF08659">
    <property type="entry name" value="KR"/>
    <property type="match status" value="1"/>
</dbReference>
<keyword evidence="2" id="KW-0597">Phosphoprotein</keyword>
<comment type="caution">
    <text evidence="6">The sequence shown here is derived from an EMBL/GenBank/DDBJ whole genome shotgun (WGS) entry which is preliminary data.</text>
</comment>
<dbReference type="Gene3D" id="1.10.1200.10">
    <property type="entry name" value="ACP-like"/>
    <property type="match status" value="1"/>
</dbReference>
<dbReference type="SUPFAM" id="SSF51735">
    <property type="entry name" value="NAD(P)-binding Rossmann-fold domains"/>
    <property type="match status" value="1"/>
</dbReference>
<dbReference type="SMART" id="SM00822">
    <property type="entry name" value="PKS_KR"/>
    <property type="match status" value="1"/>
</dbReference>
<protein>
    <recommendedName>
        <fullName evidence="5">Carrier domain-containing protein</fullName>
    </recommendedName>
</protein>
<evidence type="ECO:0000256" key="4">
    <source>
        <dbReference type="SAM" id="MobiDB-lite"/>
    </source>
</evidence>
<gene>
    <name evidence="6" type="ORF">G6O67_001155</name>
</gene>
<reference evidence="6 7" key="1">
    <citation type="journal article" date="2020" name="Genome Biol. Evol.">
        <title>A new high-quality draft genome assembly of the Chinese cordyceps Ophiocordyceps sinensis.</title>
        <authorList>
            <person name="Shu R."/>
            <person name="Zhang J."/>
            <person name="Meng Q."/>
            <person name="Zhang H."/>
            <person name="Zhou G."/>
            <person name="Li M."/>
            <person name="Wu P."/>
            <person name="Zhao Y."/>
            <person name="Chen C."/>
            <person name="Qin Q."/>
        </authorList>
    </citation>
    <scope>NUCLEOTIDE SEQUENCE [LARGE SCALE GENOMIC DNA]</scope>
    <source>
        <strain evidence="6 7">IOZ07</strain>
    </source>
</reference>
<evidence type="ECO:0000313" key="7">
    <source>
        <dbReference type="Proteomes" id="UP000557566"/>
    </source>
</evidence>
<dbReference type="GO" id="GO:0004312">
    <property type="term" value="F:fatty acid synthase activity"/>
    <property type="evidence" value="ECO:0007669"/>
    <property type="project" value="TreeGrafter"/>
</dbReference>
<dbReference type="InterPro" id="IPR020806">
    <property type="entry name" value="PKS_PP-bd"/>
</dbReference>
<dbReference type="InterPro" id="IPR009081">
    <property type="entry name" value="PP-bd_ACP"/>
</dbReference>
<evidence type="ECO:0000256" key="1">
    <source>
        <dbReference type="ARBA" id="ARBA00022450"/>
    </source>
</evidence>
<dbReference type="InterPro" id="IPR006162">
    <property type="entry name" value="Ppantetheine_attach_site"/>
</dbReference>
<keyword evidence="3" id="KW-0560">Oxidoreductase</keyword>
<proteinExistence type="predicted"/>
<name>A0A8H4PWW2_9HYPO</name>
<keyword evidence="1" id="KW-0596">Phosphopantetheine</keyword>
<dbReference type="PROSITE" id="PS00012">
    <property type="entry name" value="PHOSPHOPANTETHEINE"/>
    <property type="match status" value="1"/>
</dbReference>
<keyword evidence="7" id="KW-1185">Reference proteome</keyword>
<dbReference type="AlphaFoldDB" id="A0A8H4PWW2"/>
<dbReference type="GO" id="GO:0016491">
    <property type="term" value="F:oxidoreductase activity"/>
    <property type="evidence" value="ECO:0007669"/>
    <property type="project" value="UniProtKB-KW"/>
</dbReference>
<evidence type="ECO:0000256" key="3">
    <source>
        <dbReference type="ARBA" id="ARBA00023002"/>
    </source>
</evidence>
<feature type="domain" description="Carrier" evidence="5">
    <location>
        <begin position="844"/>
        <end position="921"/>
    </location>
</feature>
<dbReference type="PANTHER" id="PTHR43775:SF52">
    <property type="entry name" value="STEREOSELECTIVE KETO-REDUCTASE AF490"/>
    <property type="match status" value="1"/>
</dbReference>
<feature type="region of interest" description="Disordered" evidence="4">
    <location>
        <begin position="922"/>
        <end position="1004"/>
    </location>
</feature>
<feature type="compositionally biased region" description="Polar residues" evidence="4">
    <location>
        <begin position="922"/>
        <end position="931"/>
    </location>
</feature>
<dbReference type="InterPro" id="IPR057326">
    <property type="entry name" value="KR_dom"/>
</dbReference>
<organism evidence="6 7">
    <name type="scientific">Ophiocordyceps sinensis</name>
    <dbReference type="NCBI Taxonomy" id="72228"/>
    <lineage>
        <taxon>Eukaryota</taxon>
        <taxon>Fungi</taxon>
        <taxon>Dikarya</taxon>
        <taxon>Ascomycota</taxon>
        <taxon>Pezizomycotina</taxon>
        <taxon>Sordariomycetes</taxon>
        <taxon>Hypocreomycetidae</taxon>
        <taxon>Hypocreales</taxon>
        <taxon>Ophiocordycipitaceae</taxon>
        <taxon>Ophiocordyceps</taxon>
    </lineage>
</organism>
<dbReference type="GO" id="GO:0031177">
    <property type="term" value="F:phosphopantetheine binding"/>
    <property type="evidence" value="ECO:0007669"/>
    <property type="project" value="InterPro"/>
</dbReference>
<dbReference type="PROSITE" id="PS50075">
    <property type="entry name" value="CARRIER"/>
    <property type="match status" value="1"/>
</dbReference>
<dbReference type="EMBL" id="JAAVMX010000002">
    <property type="protein sequence ID" value="KAF4511960.1"/>
    <property type="molecule type" value="Genomic_DNA"/>
</dbReference>
<evidence type="ECO:0000259" key="5">
    <source>
        <dbReference type="PROSITE" id="PS50075"/>
    </source>
</evidence>
<dbReference type="PANTHER" id="PTHR43775">
    <property type="entry name" value="FATTY ACID SYNTHASE"/>
    <property type="match status" value="1"/>
</dbReference>
<dbReference type="Proteomes" id="UP000557566">
    <property type="component" value="Unassembled WGS sequence"/>
</dbReference>
<dbReference type="SMART" id="SM00823">
    <property type="entry name" value="PKS_PP"/>
    <property type="match status" value="1"/>
</dbReference>
<evidence type="ECO:0000313" key="6">
    <source>
        <dbReference type="EMBL" id="KAF4511960.1"/>
    </source>
</evidence>
<dbReference type="InterPro" id="IPR013968">
    <property type="entry name" value="PKS_KR"/>
</dbReference>
<dbReference type="Pfam" id="PF23297">
    <property type="entry name" value="ACP_SdgA_C"/>
    <property type="match status" value="1"/>
</dbReference>